<gene>
    <name evidence="3" type="ORF">L9S41_05485</name>
</gene>
<feature type="signal peptide" evidence="2">
    <location>
        <begin position="1"/>
        <end position="24"/>
    </location>
</feature>
<dbReference type="InterPro" id="IPR036280">
    <property type="entry name" value="Multihaem_cyt_sf"/>
</dbReference>
<evidence type="ECO:0000313" key="3">
    <source>
        <dbReference type="EMBL" id="UWZ80854.1"/>
    </source>
</evidence>
<sequence>MAALAISALAVVAACTLPTTEAKAPEPTVAAEPTAVPAPRAPAPAPAKDIYDVEIEPLTLAQCGQCHPTHFGQIRDEGGKHRFDCRECHEVFHAYNPRLNNWDELMPDCASCHTLPHGEKFPDCIGCHINPHTPVYIPFAQTRVADACADCHGGPATELAQYPSLHTDQACTLCHYDQHGYIPSCFECHQPHYQGQPLVTCAECHPVHMPLEMAFGDKTDTRTCQACHTTAYADWTKTPSKHGQVNCGVCHTAHPYIPTCQSCHGDPHSASLHERFPNCLTCHLNAHDLPVRRR</sequence>
<evidence type="ECO:0000256" key="2">
    <source>
        <dbReference type="SAM" id="SignalP"/>
    </source>
</evidence>
<organism evidence="3 4">
    <name type="scientific">Geoalkalibacter halelectricus</name>
    <dbReference type="NCBI Taxonomy" id="2847045"/>
    <lineage>
        <taxon>Bacteria</taxon>
        <taxon>Pseudomonadati</taxon>
        <taxon>Thermodesulfobacteriota</taxon>
        <taxon>Desulfuromonadia</taxon>
        <taxon>Desulfuromonadales</taxon>
        <taxon>Geoalkalibacteraceae</taxon>
        <taxon>Geoalkalibacter</taxon>
    </lineage>
</organism>
<proteinExistence type="predicted"/>
<evidence type="ECO:0000313" key="4">
    <source>
        <dbReference type="Proteomes" id="UP001060414"/>
    </source>
</evidence>
<dbReference type="Gene3D" id="3.90.10.10">
    <property type="entry name" value="Cytochrome C3"/>
    <property type="match status" value="1"/>
</dbReference>
<feature type="region of interest" description="Disordered" evidence="1">
    <location>
        <begin position="23"/>
        <end position="43"/>
    </location>
</feature>
<accession>A0ABY5ZT63</accession>
<dbReference type="EMBL" id="CP092109">
    <property type="protein sequence ID" value="UWZ80854.1"/>
    <property type="molecule type" value="Genomic_DNA"/>
</dbReference>
<keyword evidence="2" id="KW-0732">Signal</keyword>
<feature type="compositionally biased region" description="Low complexity" evidence="1">
    <location>
        <begin position="23"/>
        <end position="38"/>
    </location>
</feature>
<dbReference type="RefSeq" id="WP_260749221.1">
    <property type="nucleotide sequence ID" value="NZ_CP092109.1"/>
</dbReference>
<dbReference type="Proteomes" id="UP001060414">
    <property type="component" value="Chromosome"/>
</dbReference>
<dbReference type="Gene3D" id="1.10.287.3080">
    <property type="match status" value="1"/>
</dbReference>
<reference evidence="3" key="1">
    <citation type="journal article" date="2022" name="Environ. Microbiol.">
        <title>Geoalkalibacter halelectricus SAP #1 sp. nov. possessing extracellular electron transfer and mineral#reducing capabilities from a haloalkaline environment.</title>
        <authorList>
            <person name="Yadav S."/>
            <person name="Singh R."/>
            <person name="Sundharam S.S."/>
            <person name="Chaudhary S."/>
            <person name="Krishnamurthi S."/>
            <person name="Patil S.A."/>
        </authorList>
    </citation>
    <scope>NUCLEOTIDE SEQUENCE</scope>
    <source>
        <strain evidence="3">SAP-1</strain>
    </source>
</reference>
<evidence type="ECO:0000256" key="1">
    <source>
        <dbReference type="SAM" id="MobiDB-lite"/>
    </source>
</evidence>
<name>A0ABY5ZT63_9BACT</name>
<keyword evidence="4" id="KW-1185">Reference proteome</keyword>
<dbReference type="SUPFAM" id="SSF48695">
    <property type="entry name" value="Multiheme cytochromes"/>
    <property type="match status" value="1"/>
</dbReference>
<protein>
    <submittedName>
        <fullName evidence="3">Cytochrome C</fullName>
    </submittedName>
</protein>
<feature type="chain" id="PRO_5045150398" evidence="2">
    <location>
        <begin position="25"/>
        <end position="294"/>
    </location>
</feature>